<keyword evidence="4 7" id="KW-0812">Transmembrane</keyword>
<evidence type="ECO:0000256" key="7">
    <source>
        <dbReference type="RuleBase" id="RU910716"/>
    </source>
</evidence>
<protein>
    <recommendedName>
        <fullName evidence="7">XK-related protein</fullName>
    </recommendedName>
</protein>
<keyword evidence="9" id="KW-1185">Reference proteome</keyword>
<comment type="similarity">
    <text evidence="2 7">Belongs to the XK family.</text>
</comment>
<keyword evidence="6 7" id="KW-0472">Membrane</keyword>
<gene>
    <name evidence="10 11" type="primary">LOC106058483</name>
</gene>
<dbReference type="GO" id="GO:0043652">
    <property type="term" value="P:engulfment of apoptotic cell"/>
    <property type="evidence" value="ECO:0007669"/>
    <property type="project" value="TreeGrafter"/>
</dbReference>
<evidence type="ECO:0000313" key="9">
    <source>
        <dbReference type="Proteomes" id="UP001165740"/>
    </source>
</evidence>
<sequence length="612" mass="71308">MSSRGGLQWQRSRLKVVWSRRNDFSKMSDHPNDKLEMDQELDDSSSEEDNDFKACFIDNKDYHNENGIGRNIERGNKIRPVRSTLYNHNGAIEKLVSSADHDMDKDSSDRNQNAEITSVHIFIEDGKAIELSGGKEDEEQNDFVDMALSRDGFTDKTDLALTRGSVDIKKLKIALSRPDVTKNSETFEPPVKFGWFDMLIGILSIAVFLIDIGTDIELAAHYFRDKSFRYGIVTAALIIIPSLITCLLGLHWYIIDYRKEKQVVEKLKRNKRKPYKIPTYIWFLRIFFTLLMFGPVVRVVEYLYCGVKSQNKRLTPKERKRFYRFMMYEDVDSCLLRIFESFLESAPQLTWQLYIAIESKPKEDAVGSSIRVIALLSSWGSLAISLMSYQKSLRNSHEEKAKMSLISLPFYFIWRASEIGGRVLCIAMFASAFDLWVFGPLVFHWVFMSGWLILQRTAFYKNKCLEKVFNIICGYVMVFCFLNLREGQTRFRVILFYFIVYVENFFMLALWFRFTQDLGAWFHLGGFITVMLLFLVHVVFQLVYYRFFHPTKDIKLCLPCDRYVIYSSICHDITEPRGPETRESYTVAEVIVDNNTSDRRQSSSKSSHTSMV</sequence>
<dbReference type="OMA" id="GRTHCRL"/>
<evidence type="ECO:0000256" key="4">
    <source>
        <dbReference type="ARBA" id="ARBA00022692"/>
    </source>
</evidence>
<feature type="transmembrane region" description="Helical" evidence="7">
    <location>
        <begin position="423"/>
        <end position="447"/>
    </location>
</feature>
<name>A0A9W3AFW2_BIOGL</name>
<organism evidence="9 11">
    <name type="scientific">Biomphalaria glabrata</name>
    <name type="common">Bloodfluke planorb</name>
    <name type="synonym">Freshwater snail</name>
    <dbReference type="NCBI Taxonomy" id="6526"/>
    <lineage>
        <taxon>Eukaryota</taxon>
        <taxon>Metazoa</taxon>
        <taxon>Spiralia</taxon>
        <taxon>Lophotrochozoa</taxon>
        <taxon>Mollusca</taxon>
        <taxon>Gastropoda</taxon>
        <taxon>Heterobranchia</taxon>
        <taxon>Euthyneura</taxon>
        <taxon>Panpulmonata</taxon>
        <taxon>Hygrophila</taxon>
        <taxon>Lymnaeoidea</taxon>
        <taxon>Planorbidae</taxon>
        <taxon>Biomphalaria</taxon>
    </lineage>
</organism>
<feature type="transmembrane region" description="Helical" evidence="7">
    <location>
        <begin position="520"/>
        <end position="545"/>
    </location>
</feature>
<evidence type="ECO:0000313" key="10">
    <source>
        <dbReference type="RefSeq" id="XP_055886121.1"/>
    </source>
</evidence>
<dbReference type="InterPro" id="IPR050895">
    <property type="entry name" value="XK-related_scramblase"/>
</dbReference>
<keyword evidence="5 7" id="KW-1133">Transmembrane helix</keyword>
<dbReference type="Pfam" id="PF09815">
    <property type="entry name" value="XK-related"/>
    <property type="match status" value="1"/>
</dbReference>
<dbReference type="Proteomes" id="UP001165740">
    <property type="component" value="Chromosome 5"/>
</dbReference>
<feature type="transmembrane region" description="Helical" evidence="7">
    <location>
        <begin position="491"/>
        <end position="514"/>
    </location>
</feature>
<evidence type="ECO:0000256" key="5">
    <source>
        <dbReference type="ARBA" id="ARBA00022989"/>
    </source>
</evidence>
<dbReference type="RefSeq" id="XP_055886121.1">
    <property type="nucleotide sequence ID" value="XM_056030146.1"/>
</dbReference>
<dbReference type="OrthoDB" id="6136301at2759"/>
<feature type="transmembrane region" description="Helical" evidence="7">
    <location>
        <begin position="193"/>
        <end position="210"/>
    </location>
</feature>
<dbReference type="PANTHER" id="PTHR16024:SF6">
    <property type="entry name" value="XK-RELATED PROTEIN"/>
    <property type="match status" value="1"/>
</dbReference>
<proteinExistence type="inferred from homology"/>
<dbReference type="GO" id="GO:0005886">
    <property type="term" value="C:plasma membrane"/>
    <property type="evidence" value="ECO:0007669"/>
    <property type="project" value="UniProtKB-SubCell"/>
</dbReference>
<feature type="compositionally biased region" description="Acidic residues" evidence="8">
    <location>
        <begin position="38"/>
        <end position="49"/>
    </location>
</feature>
<feature type="compositionally biased region" description="Basic and acidic residues" evidence="8">
    <location>
        <begin position="20"/>
        <end position="37"/>
    </location>
</feature>
<evidence type="ECO:0000256" key="3">
    <source>
        <dbReference type="ARBA" id="ARBA00022475"/>
    </source>
</evidence>
<evidence type="ECO:0000256" key="6">
    <source>
        <dbReference type="ARBA" id="ARBA00023136"/>
    </source>
</evidence>
<evidence type="ECO:0000256" key="1">
    <source>
        <dbReference type="ARBA" id="ARBA00004651"/>
    </source>
</evidence>
<dbReference type="PANTHER" id="PTHR16024">
    <property type="entry name" value="XK-RELATED PROTEIN"/>
    <property type="match status" value="1"/>
</dbReference>
<dbReference type="InterPro" id="IPR018629">
    <property type="entry name" value="XK-rel"/>
</dbReference>
<evidence type="ECO:0000313" key="11">
    <source>
        <dbReference type="RefSeq" id="XP_055886122.1"/>
    </source>
</evidence>
<comment type="subcellular location">
    <subcellularLocation>
        <location evidence="1">Cell membrane</location>
        <topology evidence="1">Multi-pass membrane protein</topology>
    </subcellularLocation>
    <subcellularLocation>
        <location evidence="7">Membrane</location>
        <topology evidence="7">Multi-pass membrane protein</topology>
    </subcellularLocation>
</comment>
<dbReference type="AlphaFoldDB" id="A0A9W3AFW2"/>
<dbReference type="RefSeq" id="XP_055886122.1">
    <property type="nucleotide sequence ID" value="XM_056030147.1"/>
</dbReference>
<dbReference type="GeneID" id="106058483"/>
<keyword evidence="3" id="KW-1003">Cell membrane</keyword>
<feature type="transmembrane region" description="Helical" evidence="7">
    <location>
        <begin position="275"/>
        <end position="294"/>
    </location>
</feature>
<evidence type="ECO:0000256" key="2">
    <source>
        <dbReference type="ARBA" id="ARBA00008789"/>
    </source>
</evidence>
<reference evidence="10 11" key="1">
    <citation type="submission" date="2025-04" db="UniProtKB">
        <authorList>
            <consortium name="RefSeq"/>
        </authorList>
    </citation>
    <scope>IDENTIFICATION</scope>
</reference>
<feature type="region of interest" description="Disordered" evidence="8">
    <location>
        <begin position="20"/>
        <end position="49"/>
    </location>
</feature>
<evidence type="ECO:0000256" key="8">
    <source>
        <dbReference type="SAM" id="MobiDB-lite"/>
    </source>
</evidence>
<dbReference type="GO" id="GO:1902742">
    <property type="term" value="P:apoptotic process involved in development"/>
    <property type="evidence" value="ECO:0007669"/>
    <property type="project" value="TreeGrafter"/>
</dbReference>
<dbReference type="GO" id="GO:0070782">
    <property type="term" value="P:phosphatidylserine exposure on apoptotic cell surface"/>
    <property type="evidence" value="ECO:0007669"/>
    <property type="project" value="TreeGrafter"/>
</dbReference>
<accession>A0A9W3AFW2</accession>
<feature type="transmembrane region" description="Helical" evidence="7">
    <location>
        <begin position="230"/>
        <end position="254"/>
    </location>
</feature>